<feature type="transmembrane region" description="Helical" evidence="10">
    <location>
        <begin position="532"/>
        <end position="558"/>
    </location>
</feature>
<feature type="transmembrane region" description="Helical" evidence="10">
    <location>
        <begin position="498"/>
        <end position="520"/>
    </location>
</feature>
<dbReference type="PANTHER" id="PTHR11629">
    <property type="entry name" value="VACUOLAR PROTON ATPASES"/>
    <property type="match status" value="1"/>
</dbReference>
<evidence type="ECO:0000256" key="6">
    <source>
        <dbReference type="ARBA" id="ARBA00023065"/>
    </source>
</evidence>
<dbReference type="GO" id="GO:0033179">
    <property type="term" value="C:proton-transporting V-type ATPase, V0 domain"/>
    <property type="evidence" value="ECO:0007669"/>
    <property type="project" value="InterPro"/>
</dbReference>
<dbReference type="AlphaFoldDB" id="A0A832UZS3"/>
<dbReference type="GO" id="GO:0007035">
    <property type="term" value="P:vacuolar acidification"/>
    <property type="evidence" value="ECO:0007669"/>
    <property type="project" value="TreeGrafter"/>
</dbReference>
<reference evidence="11 12" key="1">
    <citation type="journal article" name="Nat. Commun.">
        <title>Undinarchaeota illuminate DPANN phylogeny and the impact of gene transfer on archaeal evolution.</title>
        <authorList>
            <person name="Dombrowski N."/>
            <person name="Williams T.A."/>
            <person name="Sun J."/>
            <person name="Woodcroft B.J."/>
            <person name="Lee J.H."/>
            <person name="Minh B.Q."/>
            <person name="Rinke C."/>
            <person name="Spang A."/>
        </authorList>
    </citation>
    <scope>NUCLEOTIDE SEQUENCE [LARGE SCALE GENOMIC DNA]</scope>
    <source>
        <strain evidence="11">MAG_bin17</strain>
    </source>
</reference>
<dbReference type="GO" id="GO:0051117">
    <property type="term" value="F:ATPase binding"/>
    <property type="evidence" value="ECO:0007669"/>
    <property type="project" value="TreeGrafter"/>
</dbReference>
<feature type="transmembrane region" description="Helical" evidence="10">
    <location>
        <begin position="564"/>
        <end position="588"/>
    </location>
</feature>
<sequence length="615" mass="68571">MIKTPEKMCKVSIAGSKKVLEDTIKIMHERGTVHLVDYAITKSEKEGGVFSIGNSFERADDLSIALVKARSLMRTLGVEIVSSATSMQESEKIIEKRIDWLHSVVSGLLDGKEEIEEELREIDRARDALHFIEMIGIDIDILKETEELSMYKGFVNSNPENVLKSVSKKFELFSEKAGKEVAFVVFIEKEKGNEALAGLKKLEFRDIEFPDNFEKYGTLAKLEKTAKSSELELIDLQTKIARFGRVEGKFLQNSEYNLKRSSEKAEAPLKFAVSDNSFVIEGWIPQRKYSSFAKTLETELKDKIHVECEEASDESQLSPPTKLQNPELINSFEFFVDLYSKPSYKEIDPTNFIFFTFPLFFGFILGDVGYGVITLALFYGAKKILTGKEAHSLLNALMLASLATIIFGFIFGEFFGYEPYHPLLARAHEVNMMLTISVVVGIIHINLGYFLGMLNDYRQKGVGYMIKHTGSWVGFEIAILLVILEIFGKLSFVYSTYLVYGTLAAAVILLYIGHGIIGIIEIPSLLSNILSYTRLFAVGLASVALAIIVNDFAGAAFVSGGFGYVTGVLILVVGHTINIALGILGGFLQSLRLHYVEFFTKFYKGGGEAYLPFGD</sequence>
<name>A0A832UZS3_9ARCH</name>
<protein>
    <recommendedName>
        <fullName evidence="9 10">A-type ATP synthase subunit I</fullName>
    </recommendedName>
</protein>
<evidence type="ECO:0000256" key="8">
    <source>
        <dbReference type="ARBA" id="ARBA00059506"/>
    </source>
</evidence>
<dbReference type="Proteomes" id="UP000604391">
    <property type="component" value="Unassembled WGS sequence"/>
</dbReference>
<dbReference type="GO" id="GO:0016471">
    <property type="term" value="C:vacuolar proton-transporting V-type ATPase complex"/>
    <property type="evidence" value="ECO:0007669"/>
    <property type="project" value="TreeGrafter"/>
</dbReference>
<gene>
    <name evidence="11" type="ORF">H1011_01205</name>
</gene>
<evidence type="ECO:0000256" key="3">
    <source>
        <dbReference type="ARBA" id="ARBA00022448"/>
    </source>
</evidence>
<keyword evidence="4 10" id="KW-0812">Transmembrane</keyword>
<dbReference type="Gene3D" id="3.30.70.2750">
    <property type="match status" value="1"/>
</dbReference>
<comment type="caution">
    <text evidence="11">The sequence shown here is derived from an EMBL/GenBank/DDBJ whole genome shotgun (WGS) entry which is preliminary data.</text>
</comment>
<keyword evidence="12" id="KW-1185">Reference proteome</keyword>
<comment type="function">
    <text evidence="8">Component of the A-type ATP synthase that produces ATP from ADP in the presence of a proton gradient across the membrane.</text>
</comment>
<feature type="transmembrane region" description="Helical" evidence="10">
    <location>
        <begin position="393"/>
        <end position="412"/>
    </location>
</feature>
<comment type="subcellular location">
    <subcellularLocation>
        <location evidence="1">Membrane</location>
        <topology evidence="1">Multi-pass membrane protein</topology>
    </subcellularLocation>
</comment>
<organism evidence="11 12">
    <name type="scientific">Candidatus Undinarchaeum marinum</name>
    <dbReference type="NCBI Taxonomy" id="2756141"/>
    <lineage>
        <taxon>Archaea</taxon>
        <taxon>Candidatus Undinarchaeota</taxon>
        <taxon>Candidatus Undinarchaeia</taxon>
        <taxon>Candidatus Undinarchaeales</taxon>
        <taxon>Candidatus Undinarchaeaceae</taxon>
        <taxon>Candidatus Undinarchaeum</taxon>
    </lineage>
</organism>
<evidence type="ECO:0000256" key="2">
    <source>
        <dbReference type="ARBA" id="ARBA00009904"/>
    </source>
</evidence>
<accession>A0A832UZS3</accession>
<dbReference type="GO" id="GO:0046961">
    <property type="term" value="F:proton-transporting ATPase activity, rotational mechanism"/>
    <property type="evidence" value="ECO:0007669"/>
    <property type="project" value="InterPro"/>
</dbReference>
<dbReference type="PANTHER" id="PTHR11629:SF63">
    <property type="entry name" value="V-TYPE PROTON ATPASE SUBUNIT A"/>
    <property type="match status" value="1"/>
</dbReference>
<proteinExistence type="inferred from homology"/>
<evidence type="ECO:0000256" key="10">
    <source>
        <dbReference type="RuleBase" id="RU361189"/>
    </source>
</evidence>
<keyword evidence="3 10" id="KW-0813">Transport</keyword>
<feature type="transmembrane region" description="Helical" evidence="10">
    <location>
        <begin position="432"/>
        <end position="451"/>
    </location>
</feature>
<comment type="similarity">
    <text evidence="2 10">Belongs to the V-ATPase 116 kDa subunit family.</text>
</comment>
<dbReference type="Gene3D" id="1.20.1460.20">
    <property type="match status" value="1"/>
</dbReference>
<feature type="transmembrane region" description="Helical" evidence="10">
    <location>
        <begin position="352"/>
        <end position="381"/>
    </location>
</feature>
<evidence type="ECO:0000256" key="1">
    <source>
        <dbReference type="ARBA" id="ARBA00004141"/>
    </source>
</evidence>
<evidence type="ECO:0000256" key="7">
    <source>
        <dbReference type="ARBA" id="ARBA00023136"/>
    </source>
</evidence>
<keyword evidence="6 10" id="KW-0406">Ion transport</keyword>
<dbReference type="EMBL" id="DVAD01000007">
    <property type="protein sequence ID" value="HIJ99425.1"/>
    <property type="molecule type" value="Genomic_DNA"/>
</dbReference>
<keyword evidence="5 10" id="KW-1133">Transmembrane helix</keyword>
<feature type="transmembrane region" description="Helical" evidence="10">
    <location>
        <begin position="472"/>
        <end position="492"/>
    </location>
</feature>
<dbReference type="InterPro" id="IPR002490">
    <property type="entry name" value="V-ATPase_116kDa_su"/>
</dbReference>
<dbReference type="Pfam" id="PF01496">
    <property type="entry name" value="V_ATPase_I"/>
    <property type="match status" value="2"/>
</dbReference>
<dbReference type="Gene3D" id="3.30.70.2170">
    <property type="match status" value="1"/>
</dbReference>
<evidence type="ECO:0000256" key="4">
    <source>
        <dbReference type="ARBA" id="ARBA00022692"/>
    </source>
</evidence>
<keyword evidence="7 10" id="KW-0472">Membrane</keyword>
<evidence type="ECO:0000256" key="5">
    <source>
        <dbReference type="ARBA" id="ARBA00022989"/>
    </source>
</evidence>
<evidence type="ECO:0000313" key="11">
    <source>
        <dbReference type="EMBL" id="HIJ99425.1"/>
    </source>
</evidence>
<evidence type="ECO:0000313" key="12">
    <source>
        <dbReference type="Proteomes" id="UP000604391"/>
    </source>
</evidence>
<evidence type="ECO:0000256" key="9">
    <source>
        <dbReference type="ARBA" id="ARBA00068671"/>
    </source>
</evidence>